<feature type="transmembrane region" description="Helical" evidence="1">
    <location>
        <begin position="253"/>
        <end position="271"/>
    </location>
</feature>
<comment type="caution">
    <text evidence="2">The sequence shown here is derived from an EMBL/GenBank/DDBJ whole genome shotgun (WGS) entry which is preliminary data.</text>
</comment>
<protein>
    <recommendedName>
        <fullName evidence="4">DUF2723 domain-containing protein</fullName>
    </recommendedName>
</protein>
<dbReference type="Pfam" id="PF11028">
    <property type="entry name" value="TMEM260-like"/>
    <property type="match status" value="1"/>
</dbReference>
<evidence type="ECO:0000313" key="2">
    <source>
        <dbReference type="EMBL" id="PZR13287.1"/>
    </source>
</evidence>
<keyword evidence="1" id="KW-0812">Transmembrane</keyword>
<dbReference type="AlphaFoldDB" id="A0A2W5THK1"/>
<dbReference type="Proteomes" id="UP000249061">
    <property type="component" value="Unassembled WGS sequence"/>
</dbReference>
<dbReference type="EMBL" id="QFQP01000010">
    <property type="protein sequence ID" value="PZR13287.1"/>
    <property type="molecule type" value="Genomic_DNA"/>
</dbReference>
<dbReference type="PANTHER" id="PTHR16214:SF3">
    <property type="entry name" value="TRANSMEMBRANE PROTEIN 260"/>
    <property type="match status" value="1"/>
</dbReference>
<gene>
    <name evidence="2" type="ORF">DI536_13460</name>
</gene>
<keyword evidence="1" id="KW-0472">Membrane</keyword>
<evidence type="ECO:0008006" key="4">
    <source>
        <dbReference type="Google" id="ProtNLM"/>
    </source>
</evidence>
<reference evidence="2 3" key="1">
    <citation type="submission" date="2017-08" db="EMBL/GenBank/DDBJ databases">
        <title>Infants hospitalized years apart are colonized by the same room-sourced microbial strains.</title>
        <authorList>
            <person name="Brooks B."/>
            <person name="Olm M.R."/>
            <person name="Firek B.A."/>
            <person name="Baker R."/>
            <person name="Thomas B.C."/>
            <person name="Morowitz M.J."/>
            <person name="Banfield J.F."/>
        </authorList>
    </citation>
    <scope>NUCLEOTIDE SEQUENCE [LARGE SCALE GENOMIC DNA]</scope>
    <source>
        <strain evidence="2">S2_003_000_R2_14</strain>
    </source>
</reference>
<name>A0A2W5THK1_9BACT</name>
<dbReference type="InterPro" id="IPR052724">
    <property type="entry name" value="GT117_domain-containing"/>
</dbReference>
<dbReference type="PANTHER" id="PTHR16214">
    <property type="entry name" value="TRANSMEMBRANE PROTEIN 260"/>
    <property type="match status" value="1"/>
</dbReference>
<dbReference type="InterPro" id="IPR021280">
    <property type="entry name" value="TMEM260-like"/>
</dbReference>
<keyword evidence="1" id="KW-1133">Transmembrane helix</keyword>
<evidence type="ECO:0000313" key="3">
    <source>
        <dbReference type="Proteomes" id="UP000249061"/>
    </source>
</evidence>
<proteinExistence type="predicted"/>
<organism evidence="2 3">
    <name type="scientific">Archangium gephyra</name>
    <dbReference type="NCBI Taxonomy" id="48"/>
    <lineage>
        <taxon>Bacteria</taxon>
        <taxon>Pseudomonadati</taxon>
        <taxon>Myxococcota</taxon>
        <taxon>Myxococcia</taxon>
        <taxon>Myxococcales</taxon>
        <taxon>Cystobacterineae</taxon>
        <taxon>Archangiaceae</taxon>
        <taxon>Archangium</taxon>
    </lineage>
</organism>
<accession>A0A2W5THK1</accession>
<feature type="transmembrane region" description="Helical" evidence="1">
    <location>
        <begin position="325"/>
        <end position="342"/>
    </location>
</feature>
<feature type="transmembrane region" description="Helical" evidence="1">
    <location>
        <begin position="349"/>
        <end position="369"/>
    </location>
</feature>
<sequence length="684" mass="74861">MVPLAGSAWWTEGSVAGSVVSAKWVPWACACVALVVYSVTLHPGVPGGDAGELMAAACAGGVAHPPGYPLHGLLSRVALLLPFGSPLVRLNFVSAFVGAIAVGLLADVLRRWARRAEAGVLAAACWLASPLPWTYSTSTEVFALHVCLLAWFTWALTRDVLGAREVTAQKVDRRAPSQPPRAFFDRLSSSMGFGAAALDAQPDEPAAREAARRSAWWLGVIAGLAVTHHQTAVFFVGPLLALRAWSHPHRTRIAAGLVIGFAPLLLLPWWSGTDTPFSWGDLRTPAGFVTHLLRREYGTFQLAADREGNGLVDFLGAFFTFEWKQLYALVAFFALVGFLQVIRFARARLWLTGAGLVLVLSLLVFGSLANLPVHEPLFRGVVERFFLMPHLIICACAGMAVDWLPRPRVALAVAASLLVLGFFHRPRHDDSVERYGRQLLAQPEGALVLTQGDLIGNSTRALQACLKERPELRVVDQQLLTYDWYVPRLKKVMPELVLPGSRWHPRDAGAFTLQQLMMGNASRPIVVCGGLKPGDGTNFRAVPWGFCERYFPPDAPFDEEAWWGESARVLPPFEGTRSDAEPGTWEEVVRRDVWQARAQRGLFALNVAIGRGNDPTWLERSYAVLKEVAERDEAPQAATFKNLGIAAGRLGRKQEMRAAFKKYVALAPASDPELAAIRGLVEER</sequence>
<feature type="transmembrane region" description="Helical" evidence="1">
    <location>
        <begin position="87"/>
        <end position="106"/>
    </location>
</feature>
<evidence type="ECO:0000256" key="1">
    <source>
        <dbReference type="SAM" id="Phobius"/>
    </source>
</evidence>